<keyword evidence="4" id="KW-0496">Mitochondrion</keyword>
<evidence type="ECO:0000313" key="8">
    <source>
        <dbReference type="EMBL" id="EGG23915.1"/>
    </source>
</evidence>
<dbReference type="SUPFAM" id="SSF52833">
    <property type="entry name" value="Thioredoxin-like"/>
    <property type="match status" value="1"/>
</dbReference>
<protein>
    <recommendedName>
        <fullName evidence="6">Large ribosomal subunit protein mL43</fullName>
    </recommendedName>
</protein>
<accession>F4PJZ1</accession>
<reference evidence="9" key="1">
    <citation type="journal article" date="2011" name="Genome Res.">
        <title>Phylogeny-wide analysis of social amoeba genomes highlights ancient origins for complex intercellular communication.</title>
        <authorList>
            <person name="Heidel A.J."/>
            <person name="Lawal H.M."/>
            <person name="Felder M."/>
            <person name="Schilde C."/>
            <person name="Helps N.R."/>
            <person name="Tunggal B."/>
            <person name="Rivero F."/>
            <person name="John U."/>
            <person name="Schleicher M."/>
            <person name="Eichinger L."/>
            <person name="Platzer M."/>
            <person name="Noegel A.A."/>
            <person name="Schaap P."/>
            <person name="Gloeckner G."/>
        </authorList>
    </citation>
    <scope>NUCLEOTIDE SEQUENCE [LARGE SCALE GENOMIC DNA]</scope>
    <source>
        <strain evidence="9">SH3</strain>
    </source>
</reference>
<dbReference type="PANTHER" id="PTHR21396:SF2">
    <property type="entry name" value="LARGE RIBOSOMAL SUBUNIT PROTEIN ML43"/>
    <property type="match status" value="1"/>
</dbReference>
<organism evidence="8 9">
    <name type="scientific">Cavenderia fasciculata</name>
    <name type="common">Slime mold</name>
    <name type="synonym">Dictyostelium fasciculatum</name>
    <dbReference type="NCBI Taxonomy" id="261658"/>
    <lineage>
        <taxon>Eukaryota</taxon>
        <taxon>Amoebozoa</taxon>
        <taxon>Evosea</taxon>
        <taxon>Eumycetozoa</taxon>
        <taxon>Dictyostelia</taxon>
        <taxon>Acytosteliales</taxon>
        <taxon>Cavenderiaceae</taxon>
        <taxon>Cavenderia</taxon>
    </lineage>
</organism>
<dbReference type="GO" id="GO:0003735">
    <property type="term" value="F:structural constituent of ribosome"/>
    <property type="evidence" value="ECO:0007669"/>
    <property type="project" value="InterPro"/>
</dbReference>
<evidence type="ECO:0000256" key="6">
    <source>
        <dbReference type="ARBA" id="ARBA00035188"/>
    </source>
</evidence>
<feature type="domain" description="Ribosomal protein/NADH dehydrogenase" evidence="7">
    <location>
        <begin position="18"/>
        <end position="91"/>
    </location>
</feature>
<dbReference type="InterPro" id="IPR039927">
    <property type="entry name" value="Ribosomal_mL43"/>
</dbReference>
<sequence length="132" mass="15284">MSKNGVWQLKKVVLQYCDHSGSSKFIRNILPTLIQEYKQNNPQIEFVEEVNRGRHPQATATYVSGKKKIVPLRGEEEEKVVKHLDNLRNTAGFKPMKFGNRYIRQTQSIQGLWHPFLNFNNQSSSAPSEQKQ</sequence>
<keyword evidence="5" id="KW-0687">Ribonucleoprotein</keyword>
<evidence type="ECO:0000256" key="5">
    <source>
        <dbReference type="ARBA" id="ARBA00023274"/>
    </source>
</evidence>
<dbReference type="InterPro" id="IPR036249">
    <property type="entry name" value="Thioredoxin-like_sf"/>
</dbReference>
<dbReference type="RefSeq" id="XP_004361766.1">
    <property type="nucleotide sequence ID" value="XM_004361709.1"/>
</dbReference>
<dbReference type="InterPro" id="IPR007741">
    <property type="entry name" value="Ribosomal_mL43/mS25/NADH_DH"/>
</dbReference>
<evidence type="ECO:0000256" key="4">
    <source>
        <dbReference type="ARBA" id="ARBA00023128"/>
    </source>
</evidence>
<proteinExistence type="inferred from homology"/>
<dbReference type="Pfam" id="PF05047">
    <property type="entry name" value="L51_S25_CI-B8"/>
    <property type="match status" value="1"/>
</dbReference>
<keyword evidence="9" id="KW-1185">Reference proteome</keyword>
<dbReference type="OrthoDB" id="88at2759"/>
<evidence type="ECO:0000256" key="2">
    <source>
        <dbReference type="ARBA" id="ARBA00006073"/>
    </source>
</evidence>
<evidence type="ECO:0000313" key="9">
    <source>
        <dbReference type="Proteomes" id="UP000007797"/>
    </source>
</evidence>
<evidence type="ECO:0000256" key="1">
    <source>
        <dbReference type="ARBA" id="ARBA00004173"/>
    </source>
</evidence>
<comment type="similarity">
    <text evidence="2">Belongs to the mitochondrion-specific ribosomal protein mL43 family.</text>
</comment>
<dbReference type="AlphaFoldDB" id="F4PJZ1"/>
<dbReference type="SMART" id="SM00916">
    <property type="entry name" value="L51_S25_CI-B8"/>
    <property type="match status" value="1"/>
</dbReference>
<dbReference type="OMA" id="ISKWIDL"/>
<dbReference type="Gene3D" id="3.40.30.10">
    <property type="entry name" value="Glutaredoxin"/>
    <property type="match status" value="1"/>
</dbReference>
<dbReference type="GO" id="GO:0005762">
    <property type="term" value="C:mitochondrial large ribosomal subunit"/>
    <property type="evidence" value="ECO:0007669"/>
    <property type="project" value="TreeGrafter"/>
</dbReference>
<comment type="subcellular location">
    <subcellularLocation>
        <location evidence="1">Mitochondrion</location>
    </subcellularLocation>
</comment>
<dbReference type="STRING" id="1054147.F4PJZ1"/>
<gene>
    <name evidence="8" type="ORF">DFA_06053</name>
</gene>
<name>F4PJZ1_CACFS</name>
<dbReference type="KEGG" id="dfa:DFA_06053"/>
<evidence type="ECO:0000256" key="3">
    <source>
        <dbReference type="ARBA" id="ARBA00022980"/>
    </source>
</evidence>
<keyword evidence="3" id="KW-0689">Ribosomal protein</keyword>
<dbReference type="PANTHER" id="PTHR21396">
    <property type="entry name" value="39S RIBOSOMAL PROTEIN L43"/>
    <property type="match status" value="1"/>
</dbReference>
<dbReference type="GO" id="GO:0032543">
    <property type="term" value="P:mitochondrial translation"/>
    <property type="evidence" value="ECO:0007669"/>
    <property type="project" value="InterPro"/>
</dbReference>
<dbReference type="EMBL" id="GL883007">
    <property type="protein sequence ID" value="EGG23915.1"/>
    <property type="molecule type" value="Genomic_DNA"/>
</dbReference>
<dbReference type="Proteomes" id="UP000007797">
    <property type="component" value="Unassembled WGS sequence"/>
</dbReference>
<evidence type="ECO:0000259" key="7">
    <source>
        <dbReference type="SMART" id="SM00916"/>
    </source>
</evidence>
<dbReference type="GeneID" id="14876593"/>